<dbReference type="Proteomes" id="UP001595973">
    <property type="component" value="Unassembled WGS sequence"/>
</dbReference>
<dbReference type="InterPro" id="IPR041490">
    <property type="entry name" value="KstR2_TetR_C"/>
</dbReference>
<dbReference type="InterPro" id="IPR001647">
    <property type="entry name" value="HTH_TetR"/>
</dbReference>
<keyword evidence="2" id="KW-0805">Transcription regulation</keyword>
<evidence type="ECO:0000313" key="7">
    <source>
        <dbReference type="EMBL" id="MFC4669262.1"/>
    </source>
</evidence>
<dbReference type="Pfam" id="PF17932">
    <property type="entry name" value="TetR_C_24"/>
    <property type="match status" value="1"/>
</dbReference>
<protein>
    <submittedName>
        <fullName evidence="7">TetR/AcrR family transcriptional regulator</fullName>
    </submittedName>
</protein>
<keyword evidence="4" id="KW-0804">Transcription</keyword>
<dbReference type="Pfam" id="PF00440">
    <property type="entry name" value="TetR_N"/>
    <property type="match status" value="1"/>
</dbReference>
<evidence type="ECO:0000256" key="4">
    <source>
        <dbReference type="ARBA" id="ARBA00023163"/>
    </source>
</evidence>
<dbReference type="InterPro" id="IPR050109">
    <property type="entry name" value="HTH-type_TetR-like_transc_reg"/>
</dbReference>
<evidence type="ECO:0000313" key="8">
    <source>
        <dbReference type="Proteomes" id="UP001595973"/>
    </source>
</evidence>
<organism evidence="7 8">
    <name type="scientific">Seohaeicola nanhaiensis</name>
    <dbReference type="NCBI Taxonomy" id="1387282"/>
    <lineage>
        <taxon>Bacteria</taxon>
        <taxon>Pseudomonadati</taxon>
        <taxon>Pseudomonadota</taxon>
        <taxon>Alphaproteobacteria</taxon>
        <taxon>Rhodobacterales</taxon>
        <taxon>Roseobacteraceae</taxon>
        <taxon>Seohaeicola</taxon>
    </lineage>
</organism>
<sequence>MTSHRPGVVRLSREERVRQILAAATDEFRSAGFDGASMAAIASRAGIVEGSIYRFFENKATLLTRAIEVWYEEMLETYARELSVITGTRARLRFMVWRHLKTVHDEPEMCSLMFNYVRGSDGYRATEVFRLNSLYTARTLDIVREGIAKGELRDDLDLRLVRDVIYGGVEHRVWGYLRGEGSLDPEVLADSIVDMVMAGIGVADPLVARLSAIEATVCATVAS</sequence>
<evidence type="ECO:0000256" key="3">
    <source>
        <dbReference type="ARBA" id="ARBA00023125"/>
    </source>
</evidence>
<dbReference type="InterPro" id="IPR036271">
    <property type="entry name" value="Tet_transcr_reg_TetR-rel_C_sf"/>
</dbReference>
<keyword evidence="3 5" id="KW-0238">DNA-binding</keyword>
<keyword evidence="1" id="KW-0678">Repressor</keyword>
<name>A0ABV9KGN1_9RHOB</name>
<dbReference type="RefSeq" id="WP_380717674.1">
    <property type="nucleotide sequence ID" value="NZ_JBHSGI010000009.1"/>
</dbReference>
<accession>A0ABV9KGN1</accession>
<proteinExistence type="predicted"/>
<feature type="DNA-binding region" description="H-T-H motif" evidence="5">
    <location>
        <begin position="37"/>
        <end position="56"/>
    </location>
</feature>
<dbReference type="PANTHER" id="PTHR30055:SF175">
    <property type="entry name" value="HTH-TYPE TRANSCRIPTIONAL REPRESSOR KSTR2"/>
    <property type="match status" value="1"/>
</dbReference>
<dbReference type="SUPFAM" id="SSF46689">
    <property type="entry name" value="Homeodomain-like"/>
    <property type="match status" value="1"/>
</dbReference>
<dbReference type="SUPFAM" id="SSF48498">
    <property type="entry name" value="Tetracyclin repressor-like, C-terminal domain"/>
    <property type="match status" value="1"/>
</dbReference>
<gene>
    <name evidence="7" type="ORF">ACFO5X_11905</name>
</gene>
<dbReference type="Gene3D" id="1.10.10.60">
    <property type="entry name" value="Homeodomain-like"/>
    <property type="match status" value="1"/>
</dbReference>
<reference evidence="8" key="1">
    <citation type="journal article" date="2019" name="Int. J. Syst. Evol. Microbiol.">
        <title>The Global Catalogue of Microorganisms (GCM) 10K type strain sequencing project: providing services to taxonomists for standard genome sequencing and annotation.</title>
        <authorList>
            <consortium name="The Broad Institute Genomics Platform"/>
            <consortium name="The Broad Institute Genome Sequencing Center for Infectious Disease"/>
            <person name="Wu L."/>
            <person name="Ma J."/>
        </authorList>
    </citation>
    <scope>NUCLEOTIDE SEQUENCE [LARGE SCALE GENOMIC DNA]</scope>
    <source>
        <strain evidence="8">CGMCC 4.7283</strain>
    </source>
</reference>
<dbReference type="EMBL" id="JBHSGI010000009">
    <property type="protein sequence ID" value="MFC4669262.1"/>
    <property type="molecule type" value="Genomic_DNA"/>
</dbReference>
<keyword evidence="8" id="KW-1185">Reference proteome</keyword>
<evidence type="ECO:0000256" key="1">
    <source>
        <dbReference type="ARBA" id="ARBA00022491"/>
    </source>
</evidence>
<evidence type="ECO:0000259" key="6">
    <source>
        <dbReference type="PROSITE" id="PS50977"/>
    </source>
</evidence>
<comment type="caution">
    <text evidence="7">The sequence shown here is derived from an EMBL/GenBank/DDBJ whole genome shotgun (WGS) entry which is preliminary data.</text>
</comment>
<dbReference type="InterPro" id="IPR009057">
    <property type="entry name" value="Homeodomain-like_sf"/>
</dbReference>
<feature type="domain" description="HTH tetR-type" evidence="6">
    <location>
        <begin position="14"/>
        <end position="74"/>
    </location>
</feature>
<evidence type="ECO:0000256" key="2">
    <source>
        <dbReference type="ARBA" id="ARBA00023015"/>
    </source>
</evidence>
<dbReference type="PRINTS" id="PR00455">
    <property type="entry name" value="HTHTETR"/>
</dbReference>
<dbReference type="PROSITE" id="PS50977">
    <property type="entry name" value="HTH_TETR_2"/>
    <property type="match status" value="1"/>
</dbReference>
<evidence type="ECO:0000256" key="5">
    <source>
        <dbReference type="PROSITE-ProRule" id="PRU00335"/>
    </source>
</evidence>
<dbReference type="PANTHER" id="PTHR30055">
    <property type="entry name" value="HTH-TYPE TRANSCRIPTIONAL REGULATOR RUTR"/>
    <property type="match status" value="1"/>
</dbReference>
<dbReference type="Gene3D" id="1.10.357.10">
    <property type="entry name" value="Tetracycline Repressor, domain 2"/>
    <property type="match status" value="1"/>
</dbReference>